<protein>
    <submittedName>
        <fullName evidence="1">Uncharacterized protein</fullName>
    </submittedName>
</protein>
<sequence>MPANSSLKVGNVTGDGGRAIGYQAVRLGPASYQQQSGSGGANGGDGNDIAIATSGQYQNVQAGDISTKGGDAQLRGRDTSSRTGIATSGKATAGSGGKITIG</sequence>
<evidence type="ECO:0000313" key="1">
    <source>
        <dbReference type="EMBL" id="KAK1143755.1"/>
    </source>
</evidence>
<gene>
    <name evidence="1" type="ORF">N8T08_006156</name>
</gene>
<comment type="caution">
    <text evidence="1">The sequence shown here is derived from an EMBL/GenBank/DDBJ whole genome shotgun (WGS) entry which is preliminary data.</text>
</comment>
<name>A0ACC3B0E0_9EURO</name>
<keyword evidence="2" id="KW-1185">Reference proteome</keyword>
<accession>A0ACC3B0E0</accession>
<organism evidence="1 2">
    <name type="scientific">Aspergillus melleus</name>
    <dbReference type="NCBI Taxonomy" id="138277"/>
    <lineage>
        <taxon>Eukaryota</taxon>
        <taxon>Fungi</taxon>
        <taxon>Dikarya</taxon>
        <taxon>Ascomycota</taxon>
        <taxon>Pezizomycotina</taxon>
        <taxon>Eurotiomycetes</taxon>
        <taxon>Eurotiomycetidae</taxon>
        <taxon>Eurotiales</taxon>
        <taxon>Aspergillaceae</taxon>
        <taxon>Aspergillus</taxon>
        <taxon>Aspergillus subgen. Circumdati</taxon>
    </lineage>
</organism>
<evidence type="ECO:0000313" key="2">
    <source>
        <dbReference type="Proteomes" id="UP001177260"/>
    </source>
</evidence>
<dbReference type="EMBL" id="JAOPJF010000037">
    <property type="protein sequence ID" value="KAK1143755.1"/>
    <property type="molecule type" value="Genomic_DNA"/>
</dbReference>
<reference evidence="1 2" key="1">
    <citation type="journal article" date="2023" name="ACS Omega">
        <title>Identification of the Neoaspergillic Acid Biosynthesis Gene Cluster by Establishing an In Vitro CRISPR-Ribonucleoprotein Genetic System in Aspergillus melleus.</title>
        <authorList>
            <person name="Yuan B."/>
            <person name="Grau M.F."/>
            <person name="Murata R.M."/>
            <person name="Torok T."/>
            <person name="Venkateswaran K."/>
            <person name="Stajich J.E."/>
            <person name="Wang C.C.C."/>
        </authorList>
    </citation>
    <scope>NUCLEOTIDE SEQUENCE [LARGE SCALE GENOMIC DNA]</scope>
    <source>
        <strain evidence="1 2">IMV 1140</strain>
    </source>
</reference>
<dbReference type="Proteomes" id="UP001177260">
    <property type="component" value="Unassembled WGS sequence"/>
</dbReference>
<proteinExistence type="predicted"/>